<name>A0A5P8E4W1_9BACT</name>
<evidence type="ECO:0000313" key="1">
    <source>
        <dbReference type="EMBL" id="QFQ11956.1"/>
    </source>
</evidence>
<dbReference type="AlphaFoldDB" id="A0A5P8E4W1"/>
<gene>
    <name evidence="1" type="ORF">C7Y71_002335</name>
</gene>
<sequence length="198" mass="22697">MKLILMTTPNFFIEEHQILTALFDEGLDILHIRKPHTEPVYSERLLSLIPEEFRKRIMVHDHYYLKNEYKLKGIHLNPRNNPPEKFKGTTSCSVTTLDDARQLRKSVDYMILSPATPETGTIQSGVDEALFEQYSKEKVVDSKLMYMGGASLENIGAIKSAGFGGAVLYGCIWNRFDLHSSDDFKDVTGYFRKIRKNC</sequence>
<dbReference type="InterPro" id="IPR036206">
    <property type="entry name" value="ThiamineP_synth_sf"/>
</dbReference>
<dbReference type="InterPro" id="IPR013785">
    <property type="entry name" value="Aldolase_TIM"/>
</dbReference>
<dbReference type="SUPFAM" id="SSF51391">
    <property type="entry name" value="Thiamin phosphate synthase"/>
    <property type="match status" value="1"/>
</dbReference>
<keyword evidence="2" id="KW-1185">Reference proteome</keyword>
<dbReference type="Proteomes" id="UP000249375">
    <property type="component" value="Chromosome"/>
</dbReference>
<organism evidence="1 2">
    <name type="scientific">Pseudoprevotella muciniphila</name>
    <dbReference type="NCBI Taxonomy" id="2133944"/>
    <lineage>
        <taxon>Bacteria</taxon>
        <taxon>Pseudomonadati</taxon>
        <taxon>Bacteroidota</taxon>
        <taxon>Bacteroidia</taxon>
        <taxon>Bacteroidales</taxon>
        <taxon>Prevotellaceae</taxon>
        <taxon>Pseudoprevotella</taxon>
    </lineage>
</organism>
<reference evidence="1 2" key="1">
    <citation type="submission" date="2018-11" db="EMBL/GenBank/DDBJ databases">
        <authorList>
            <person name="Na S.W."/>
            <person name="Baik M."/>
        </authorList>
    </citation>
    <scope>NUCLEOTIDE SEQUENCE [LARGE SCALE GENOMIC DNA]</scope>
    <source>
        <strain evidence="1 2">E39</strain>
    </source>
</reference>
<dbReference type="OrthoDB" id="194683at2"/>
<dbReference type="EMBL" id="CP033459">
    <property type="protein sequence ID" value="QFQ11956.1"/>
    <property type="molecule type" value="Genomic_DNA"/>
</dbReference>
<protein>
    <submittedName>
        <fullName evidence="1">Thiamine phosphate synthase</fullName>
    </submittedName>
</protein>
<dbReference type="RefSeq" id="WP_111898916.1">
    <property type="nucleotide sequence ID" value="NZ_CP033459.1"/>
</dbReference>
<proteinExistence type="predicted"/>
<evidence type="ECO:0000313" key="2">
    <source>
        <dbReference type="Proteomes" id="UP000249375"/>
    </source>
</evidence>
<dbReference type="Gene3D" id="3.20.20.70">
    <property type="entry name" value="Aldolase class I"/>
    <property type="match status" value="1"/>
</dbReference>
<accession>A0A5P8E4W1</accession>
<dbReference type="KEGG" id="alq:C7Y71_002335"/>